<name>A0A3S1CGG4_9CYAN</name>
<reference evidence="1" key="2">
    <citation type="journal article" date="2019" name="Genome Biol. Evol.">
        <title>Day and night: Metabolic profiles and evolutionary relationships of six axenic non-marine cyanobacteria.</title>
        <authorList>
            <person name="Will S.E."/>
            <person name="Henke P."/>
            <person name="Boedeker C."/>
            <person name="Huang S."/>
            <person name="Brinkmann H."/>
            <person name="Rohde M."/>
            <person name="Jarek M."/>
            <person name="Friedl T."/>
            <person name="Seufert S."/>
            <person name="Schumacher M."/>
            <person name="Overmann J."/>
            <person name="Neumann-Schaal M."/>
            <person name="Petersen J."/>
        </authorList>
    </citation>
    <scope>NUCLEOTIDE SEQUENCE [LARGE SCALE GENOMIC DNA]</scope>
    <source>
        <strain evidence="1">PCC 7102</strain>
    </source>
</reference>
<organism evidence="1 2">
    <name type="scientific">Dulcicalothrix desertica PCC 7102</name>
    <dbReference type="NCBI Taxonomy" id="232991"/>
    <lineage>
        <taxon>Bacteria</taxon>
        <taxon>Bacillati</taxon>
        <taxon>Cyanobacteriota</taxon>
        <taxon>Cyanophyceae</taxon>
        <taxon>Nostocales</taxon>
        <taxon>Calotrichaceae</taxon>
        <taxon>Dulcicalothrix</taxon>
    </lineage>
</organism>
<dbReference type="RefSeq" id="WP_127083645.1">
    <property type="nucleotide sequence ID" value="NZ_RSCL01000014.1"/>
</dbReference>
<gene>
    <name evidence="1" type="ORF">DSM106972_053430</name>
</gene>
<dbReference type="Proteomes" id="UP000271624">
    <property type="component" value="Unassembled WGS sequence"/>
</dbReference>
<accession>A0A3S1CGG4</accession>
<dbReference type="AlphaFoldDB" id="A0A3S1CGG4"/>
<evidence type="ECO:0000313" key="1">
    <source>
        <dbReference type="EMBL" id="RUT03035.1"/>
    </source>
</evidence>
<proteinExistence type="predicted"/>
<sequence>MSKILPIVYSAHHASHNFGKFTSRCALTLEQCVKYSDYGTDDTVPKHTHYSISNYSRGLVDLNRAPDSPTLFPKQDFGKPNKNNIWLSGFEPTDEERKFIRETIYEPYHQQLLQTIKNLEDYDTESNKPIVVVAWDNTAHYEIGKNPDGTARIMDYFILCNNGDRNKGNSTNPQVKTTCNPDFIVELANNLNSALREQKLEGKATLNTYDDKPNNECGYIASNYNTHYNPGISKKRPVESFQVEYSTIITHSQQHLCPNYEAMQKLRLAFEKAMEETYTKFFR</sequence>
<dbReference type="OrthoDB" id="9815326at2"/>
<protein>
    <submittedName>
        <fullName evidence="1">Uncharacterized protein</fullName>
    </submittedName>
</protein>
<reference evidence="1" key="1">
    <citation type="submission" date="2018-12" db="EMBL/GenBank/DDBJ databases">
        <authorList>
            <person name="Will S."/>
            <person name="Neumann-Schaal M."/>
            <person name="Henke P."/>
        </authorList>
    </citation>
    <scope>NUCLEOTIDE SEQUENCE</scope>
    <source>
        <strain evidence="1">PCC 7102</strain>
    </source>
</reference>
<dbReference type="Pfam" id="PF05013">
    <property type="entry name" value="FGase"/>
    <property type="match status" value="1"/>
</dbReference>
<dbReference type="EMBL" id="RSCL01000014">
    <property type="protein sequence ID" value="RUT03035.1"/>
    <property type="molecule type" value="Genomic_DNA"/>
</dbReference>
<keyword evidence="2" id="KW-1185">Reference proteome</keyword>
<dbReference type="Gene3D" id="3.40.630.40">
    <property type="entry name" value="Zn-dependent exopeptidases"/>
    <property type="match status" value="1"/>
</dbReference>
<comment type="caution">
    <text evidence="1">The sequence shown here is derived from an EMBL/GenBank/DDBJ whole genome shotgun (WGS) entry which is preliminary data.</text>
</comment>
<evidence type="ECO:0000313" key="2">
    <source>
        <dbReference type="Proteomes" id="UP000271624"/>
    </source>
</evidence>
<dbReference type="SUPFAM" id="SSF53187">
    <property type="entry name" value="Zn-dependent exopeptidases"/>
    <property type="match status" value="1"/>
</dbReference>
<dbReference type="InterPro" id="IPR007709">
    <property type="entry name" value="N-FG_amidohydro"/>
</dbReference>